<proteinExistence type="predicted"/>
<evidence type="ECO:0008006" key="4">
    <source>
        <dbReference type="Google" id="ProtNLM"/>
    </source>
</evidence>
<dbReference type="RefSeq" id="WP_091174405.1">
    <property type="nucleotide sequence ID" value="NZ_FNCG01000018.1"/>
</dbReference>
<protein>
    <recommendedName>
        <fullName evidence="4">DUF3575 domain-containing protein</fullName>
    </recommendedName>
</protein>
<dbReference type="Proteomes" id="UP000199705">
    <property type="component" value="Unassembled WGS sequence"/>
</dbReference>
<accession>A0A1G8JG56</accession>
<gene>
    <name evidence="2" type="ORF">SAMN05192573_118100</name>
</gene>
<sequence>MKRNIFMIGLMLLGGLFSGAVKAQETASLVADQNPRYMESQAKYIRVADTLNSLHGVTIQNTYKAYDWYEAKLERRRQNRAWRHEERMNGYYDYSPSWGLYGGYSYSPFLNYGWGNRWGGYYGGRWGGRTSIGIGFGW</sequence>
<name>A0A1G8JG56_9SPHI</name>
<feature type="signal peptide" evidence="1">
    <location>
        <begin position="1"/>
        <end position="23"/>
    </location>
</feature>
<dbReference type="STRING" id="551996.SAMN05192573_118100"/>
<evidence type="ECO:0000313" key="3">
    <source>
        <dbReference type="Proteomes" id="UP000199705"/>
    </source>
</evidence>
<feature type="chain" id="PRO_5011741519" description="DUF3575 domain-containing protein" evidence="1">
    <location>
        <begin position="24"/>
        <end position="138"/>
    </location>
</feature>
<organism evidence="2 3">
    <name type="scientific">Mucilaginibacter gossypii</name>
    <dbReference type="NCBI Taxonomy" id="551996"/>
    <lineage>
        <taxon>Bacteria</taxon>
        <taxon>Pseudomonadati</taxon>
        <taxon>Bacteroidota</taxon>
        <taxon>Sphingobacteriia</taxon>
        <taxon>Sphingobacteriales</taxon>
        <taxon>Sphingobacteriaceae</taxon>
        <taxon>Mucilaginibacter</taxon>
    </lineage>
</organism>
<dbReference type="EMBL" id="FNCG01000018">
    <property type="protein sequence ID" value="SDI30061.1"/>
    <property type="molecule type" value="Genomic_DNA"/>
</dbReference>
<reference evidence="3" key="1">
    <citation type="submission" date="2016-10" db="EMBL/GenBank/DDBJ databases">
        <authorList>
            <person name="Varghese N."/>
            <person name="Submissions S."/>
        </authorList>
    </citation>
    <scope>NUCLEOTIDE SEQUENCE [LARGE SCALE GENOMIC DNA]</scope>
    <source>
        <strain evidence="3">Gh-67</strain>
    </source>
</reference>
<dbReference type="AlphaFoldDB" id="A0A1G8JG56"/>
<evidence type="ECO:0000256" key="1">
    <source>
        <dbReference type="SAM" id="SignalP"/>
    </source>
</evidence>
<keyword evidence="1" id="KW-0732">Signal</keyword>
<evidence type="ECO:0000313" key="2">
    <source>
        <dbReference type="EMBL" id="SDI30061.1"/>
    </source>
</evidence>
<keyword evidence="3" id="KW-1185">Reference proteome</keyword>